<sequence length="87" mass="9372">MLVMPTSVFDKVSSSTASSKKPATKNYQKRPRASDNAATTKESESPQPKWHILKNGLQDIRVPSTIPSLAVVPSVPIESAHTIDSLA</sequence>
<protein>
    <submittedName>
        <fullName evidence="2">Uncharacterized protein</fullName>
    </submittedName>
</protein>
<evidence type="ECO:0000256" key="1">
    <source>
        <dbReference type="SAM" id="MobiDB-lite"/>
    </source>
</evidence>
<comment type="caution">
    <text evidence="2">The sequence shown here is derived from an EMBL/GenBank/DDBJ whole genome shotgun (WGS) entry which is preliminary data.</text>
</comment>
<evidence type="ECO:0000313" key="3">
    <source>
        <dbReference type="Proteomes" id="UP000828251"/>
    </source>
</evidence>
<feature type="region of interest" description="Disordered" evidence="1">
    <location>
        <begin position="1"/>
        <end position="50"/>
    </location>
</feature>
<reference evidence="2 3" key="1">
    <citation type="journal article" date="2021" name="Plant Biotechnol. J.">
        <title>Multi-omics assisted identification of the key and species-specific regulatory components of drought-tolerant mechanisms in Gossypium stocksii.</title>
        <authorList>
            <person name="Yu D."/>
            <person name="Ke L."/>
            <person name="Zhang D."/>
            <person name="Wu Y."/>
            <person name="Sun Y."/>
            <person name="Mei J."/>
            <person name="Sun J."/>
            <person name="Sun Y."/>
        </authorList>
    </citation>
    <scope>NUCLEOTIDE SEQUENCE [LARGE SCALE GENOMIC DNA]</scope>
    <source>
        <strain evidence="3">cv. E1</strain>
        <tissue evidence="2">Leaf</tissue>
    </source>
</reference>
<dbReference type="EMBL" id="JAIQCV010000011">
    <property type="protein sequence ID" value="KAH1046826.1"/>
    <property type="molecule type" value="Genomic_DNA"/>
</dbReference>
<accession>A0A9D3UKI1</accession>
<gene>
    <name evidence="2" type="ORF">J1N35_037610</name>
</gene>
<name>A0A9D3UKI1_9ROSI</name>
<organism evidence="2 3">
    <name type="scientific">Gossypium stocksii</name>
    <dbReference type="NCBI Taxonomy" id="47602"/>
    <lineage>
        <taxon>Eukaryota</taxon>
        <taxon>Viridiplantae</taxon>
        <taxon>Streptophyta</taxon>
        <taxon>Embryophyta</taxon>
        <taxon>Tracheophyta</taxon>
        <taxon>Spermatophyta</taxon>
        <taxon>Magnoliopsida</taxon>
        <taxon>eudicotyledons</taxon>
        <taxon>Gunneridae</taxon>
        <taxon>Pentapetalae</taxon>
        <taxon>rosids</taxon>
        <taxon>malvids</taxon>
        <taxon>Malvales</taxon>
        <taxon>Malvaceae</taxon>
        <taxon>Malvoideae</taxon>
        <taxon>Gossypium</taxon>
    </lineage>
</organism>
<keyword evidence="3" id="KW-1185">Reference proteome</keyword>
<feature type="compositionally biased region" description="Low complexity" evidence="1">
    <location>
        <begin position="7"/>
        <end position="25"/>
    </location>
</feature>
<dbReference type="Proteomes" id="UP000828251">
    <property type="component" value="Unassembled WGS sequence"/>
</dbReference>
<proteinExistence type="predicted"/>
<dbReference type="AlphaFoldDB" id="A0A9D3UKI1"/>
<evidence type="ECO:0000313" key="2">
    <source>
        <dbReference type="EMBL" id="KAH1046826.1"/>
    </source>
</evidence>